<evidence type="ECO:0000256" key="4">
    <source>
        <dbReference type="ARBA" id="ARBA00005150"/>
    </source>
</evidence>
<keyword evidence="15" id="KW-0289">Folate biosynthesis</keyword>
<evidence type="ECO:0000313" key="27">
    <source>
        <dbReference type="EMBL" id="KRT59713.1"/>
    </source>
</evidence>
<comment type="catalytic activity">
    <reaction evidence="19">
        <text>(6S)-5,6,7,8-tetrahydrofolyl-(gamma-L-Glu)(n) + L-glutamate + ATP = (6S)-5,6,7,8-tetrahydrofolyl-(gamma-L-Glu)(n+1) + ADP + phosphate + H(+)</text>
        <dbReference type="Rhea" id="RHEA:10580"/>
        <dbReference type="Rhea" id="RHEA-COMP:14738"/>
        <dbReference type="Rhea" id="RHEA-COMP:14740"/>
        <dbReference type="ChEBI" id="CHEBI:15378"/>
        <dbReference type="ChEBI" id="CHEBI:29985"/>
        <dbReference type="ChEBI" id="CHEBI:30616"/>
        <dbReference type="ChEBI" id="CHEBI:43474"/>
        <dbReference type="ChEBI" id="CHEBI:141005"/>
        <dbReference type="ChEBI" id="CHEBI:456216"/>
        <dbReference type="EC" id="6.3.2.17"/>
    </reaction>
</comment>
<evidence type="ECO:0000256" key="13">
    <source>
        <dbReference type="ARBA" id="ARBA00022840"/>
    </source>
</evidence>
<dbReference type="PIRSF" id="PIRSF001563">
    <property type="entry name" value="Folylpolyglu_synth"/>
    <property type="match status" value="1"/>
</dbReference>
<evidence type="ECO:0000256" key="14">
    <source>
        <dbReference type="ARBA" id="ARBA00022842"/>
    </source>
</evidence>
<comment type="catalytic activity">
    <reaction evidence="20">
        <text>10-formyltetrahydrofolyl-(gamma-L-Glu)(n) + L-glutamate + ATP = 10-formyltetrahydrofolyl-(gamma-L-Glu)(n+1) + ADP + phosphate + H(+)</text>
        <dbReference type="Rhea" id="RHEA:51904"/>
        <dbReference type="Rhea" id="RHEA-COMP:13088"/>
        <dbReference type="Rhea" id="RHEA-COMP:14300"/>
        <dbReference type="ChEBI" id="CHEBI:15378"/>
        <dbReference type="ChEBI" id="CHEBI:29985"/>
        <dbReference type="ChEBI" id="CHEBI:30616"/>
        <dbReference type="ChEBI" id="CHEBI:43474"/>
        <dbReference type="ChEBI" id="CHEBI:134413"/>
        <dbReference type="ChEBI" id="CHEBI:456216"/>
        <dbReference type="EC" id="6.3.2.17"/>
    </reaction>
</comment>
<comment type="pathway">
    <text evidence="3">Cofactor biosynthesis; tetrahydrofolate biosynthesis; 7,8-dihydrofolate from 2-amino-4-hydroxy-6-hydroxymethyl-7,8-dihydropteridine diphosphate and 4-aminobenzoate: step 2/2.</text>
</comment>
<evidence type="ECO:0000256" key="16">
    <source>
        <dbReference type="ARBA" id="ARBA00030048"/>
    </source>
</evidence>
<evidence type="ECO:0000256" key="2">
    <source>
        <dbReference type="ARBA" id="ARBA00002714"/>
    </source>
</evidence>
<dbReference type="EMBL" id="LMXI01000099">
    <property type="protein sequence ID" value="KRT59713.1"/>
    <property type="molecule type" value="Genomic_DNA"/>
</dbReference>
<evidence type="ECO:0000313" key="29">
    <source>
        <dbReference type="Proteomes" id="UP000051634"/>
    </source>
</evidence>
<proteinExistence type="inferred from homology"/>
<keyword evidence="11" id="KW-0479">Metal-binding</keyword>
<comment type="subunit">
    <text evidence="6">Monomer.</text>
</comment>
<evidence type="ECO:0000259" key="25">
    <source>
        <dbReference type="Pfam" id="PF08245"/>
    </source>
</evidence>
<dbReference type="FunFam" id="3.40.1190.10:FF:000004">
    <property type="entry name" value="Dihydrofolate synthase/folylpolyglutamate synthase"/>
    <property type="match status" value="1"/>
</dbReference>
<gene>
    <name evidence="26" type="ORF">Ga0074115_10972</name>
    <name evidence="27" type="ORF">Ga0076813_15958</name>
</gene>
<comment type="pathway">
    <text evidence="4">Cofactor biosynthesis; tetrahydrofolylpolyglutamate biosynthesis.</text>
</comment>
<dbReference type="NCBIfam" id="NF008101">
    <property type="entry name" value="PRK10846.1"/>
    <property type="match status" value="1"/>
</dbReference>
<evidence type="ECO:0000256" key="20">
    <source>
        <dbReference type="ARBA" id="ARBA00047808"/>
    </source>
</evidence>
<evidence type="ECO:0000256" key="15">
    <source>
        <dbReference type="ARBA" id="ARBA00022909"/>
    </source>
</evidence>
<reference evidence="28 29" key="1">
    <citation type="submission" date="2015-11" db="EMBL/GenBank/DDBJ databases">
        <title>The genome of Candidatus Endoriftia persephone in Ridgeia piscesae and population structure of the North Eastern Pacific vestimentiferan symbionts.</title>
        <authorList>
            <person name="Perez M."/>
            <person name="Juniper K.S."/>
        </authorList>
    </citation>
    <scope>NUCLEOTIDE SEQUENCE [LARGE SCALE GENOMIC DNA]</scope>
    <source>
        <strain evidence="27">Ind10</strain>
        <strain evidence="26">Ind11</strain>
    </source>
</reference>
<dbReference type="RefSeq" id="WP_057955577.1">
    <property type="nucleotide sequence ID" value="NZ_KQ556884.1"/>
</dbReference>
<feature type="domain" description="Mur ligase C-terminal" evidence="24">
    <location>
        <begin position="287"/>
        <end position="410"/>
    </location>
</feature>
<evidence type="ECO:0000256" key="9">
    <source>
        <dbReference type="ARBA" id="ARBA00019357"/>
    </source>
</evidence>
<comment type="catalytic activity">
    <reaction evidence="21">
        <text>(6R)-5,10-methylenetetrahydrofolyl-(gamma-L-Glu)(n) + L-glutamate + ATP = (6R)-5,10-methylenetetrahydrofolyl-(gamma-L-Glu)(n+1) + ADP + phosphate + H(+)</text>
        <dbReference type="Rhea" id="RHEA:51912"/>
        <dbReference type="Rhea" id="RHEA-COMP:13257"/>
        <dbReference type="Rhea" id="RHEA-COMP:13258"/>
        <dbReference type="ChEBI" id="CHEBI:15378"/>
        <dbReference type="ChEBI" id="CHEBI:29985"/>
        <dbReference type="ChEBI" id="CHEBI:30616"/>
        <dbReference type="ChEBI" id="CHEBI:43474"/>
        <dbReference type="ChEBI" id="CHEBI:136572"/>
        <dbReference type="ChEBI" id="CHEBI:456216"/>
        <dbReference type="EC" id="6.3.2.17"/>
    </reaction>
</comment>
<evidence type="ECO:0000256" key="12">
    <source>
        <dbReference type="ARBA" id="ARBA00022741"/>
    </source>
</evidence>
<dbReference type="STRING" id="54398.Ga0074115_10972"/>
<evidence type="ECO:0000313" key="28">
    <source>
        <dbReference type="Proteomes" id="UP000051276"/>
    </source>
</evidence>
<keyword evidence="29" id="KW-1185">Reference proteome</keyword>
<dbReference type="SUPFAM" id="SSF53244">
    <property type="entry name" value="MurD-like peptide ligases, peptide-binding domain"/>
    <property type="match status" value="1"/>
</dbReference>
<evidence type="ECO:0000256" key="19">
    <source>
        <dbReference type="ARBA" id="ARBA00047493"/>
    </source>
</evidence>
<name>A0A0T5ZAL0_9GAMM</name>
<dbReference type="EMBL" id="LDXT01000088">
    <property type="protein sequence ID" value="KRT54767.1"/>
    <property type="molecule type" value="Genomic_DNA"/>
</dbReference>
<dbReference type="GO" id="GO:0046872">
    <property type="term" value="F:metal ion binding"/>
    <property type="evidence" value="ECO:0007669"/>
    <property type="project" value="UniProtKB-KW"/>
</dbReference>
<feature type="domain" description="Mur ligase central" evidence="25">
    <location>
        <begin position="47"/>
        <end position="216"/>
    </location>
</feature>
<dbReference type="InterPro" id="IPR036565">
    <property type="entry name" value="Mur-like_cat_sf"/>
</dbReference>
<dbReference type="PANTHER" id="PTHR11136:SF0">
    <property type="entry name" value="DIHYDROFOLATE SYNTHETASE-RELATED"/>
    <property type="match status" value="1"/>
</dbReference>
<keyword evidence="14" id="KW-0460">Magnesium</keyword>
<evidence type="ECO:0000256" key="1">
    <source>
        <dbReference type="ARBA" id="ARBA00001946"/>
    </source>
</evidence>
<accession>A0A0T5ZAL0</accession>
<dbReference type="GO" id="GO:0046654">
    <property type="term" value="P:tetrahydrofolate biosynthetic process"/>
    <property type="evidence" value="ECO:0007669"/>
    <property type="project" value="UniProtKB-UniPathway"/>
</dbReference>
<evidence type="ECO:0000256" key="23">
    <source>
        <dbReference type="PIRNR" id="PIRNR001563"/>
    </source>
</evidence>
<evidence type="ECO:0000313" key="26">
    <source>
        <dbReference type="EMBL" id="KRT54767.1"/>
    </source>
</evidence>
<evidence type="ECO:0000256" key="17">
    <source>
        <dbReference type="ARBA" id="ARBA00030592"/>
    </source>
</evidence>
<dbReference type="InterPro" id="IPR001645">
    <property type="entry name" value="Folylpolyglutamate_synth"/>
</dbReference>
<sequence>MRFTSLAEWLAWQASLHPESIELGLERVASVWRRMRPTGLQSTVITVAGTNGKGSCVALLESIYRSAGYTTGSYTSPHLICYNERVRLNGAPVSDQRLCQAFERVDQARQGISLTYFEFGTLAALEIFAESQPQVVILEVGLGGRLDAVNIIDPDLALITTVDIDHTAWLGEEREQIGREKAGIMRAGIPVVLADADMPASVVQHGEALGARLFQLGSAFRASPCGQSWDWFGPDQVERDLPLPALAGAFQRSNAAAVISAVKLLESHLPVSRQALETGLSGVRLQGRMQLLAGTPPVLLDVAHNLQAATALKQRIEALGIKGEVRAVFGMLADKDAAGVIALLQPLVDRWCIVATDESGRARQTGELGALFRRSAVESSVEPHESIAAALQAASAGLGADDLVVVFGSFQIVGDALHRLGQE</sequence>
<comment type="similarity">
    <text evidence="5 23">Belongs to the folylpolyglutamate synthase family.</text>
</comment>
<dbReference type="PATRIC" id="fig|54398.3.peg.1508"/>
<evidence type="ECO:0000256" key="10">
    <source>
        <dbReference type="ARBA" id="ARBA00022598"/>
    </source>
</evidence>
<dbReference type="GO" id="GO:0005524">
    <property type="term" value="F:ATP binding"/>
    <property type="evidence" value="ECO:0007669"/>
    <property type="project" value="UniProtKB-KW"/>
</dbReference>
<comment type="catalytic activity">
    <reaction evidence="22">
        <text>7,8-dihydropteroate + L-glutamate + ATP = 7,8-dihydrofolate + ADP + phosphate + H(+)</text>
        <dbReference type="Rhea" id="RHEA:23584"/>
        <dbReference type="ChEBI" id="CHEBI:15378"/>
        <dbReference type="ChEBI" id="CHEBI:17839"/>
        <dbReference type="ChEBI" id="CHEBI:29985"/>
        <dbReference type="ChEBI" id="CHEBI:30616"/>
        <dbReference type="ChEBI" id="CHEBI:43474"/>
        <dbReference type="ChEBI" id="CHEBI:57451"/>
        <dbReference type="ChEBI" id="CHEBI:456216"/>
        <dbReference type="EC" id="6.3.2.12"/>
    </reaction>
</comment>
<evidence type="ECO:0000256" key="18">
    <source>
        <dbReference type="ARBA" id="ARBA00032510"/>
    </source>
</evidence>
<dbReference type="NCBIfam" id="TIGR01499">
    <property type="entry name" value="folC"/>
    <property type="match status" value="1"/>
</dbReference>
<keyword evidence="12 23" id="KW-0547">Nucleotide-binding</keyword>
<evidence type="ECO:0000256" key="5">
    <source>
        <dbReference type="ARBA" id="ARBA00008276"/>
    </source>
</evidence>
<dbReference type="InterPro" id="IPR013221">
    <property type="entry name" value="Mur_ligase_cen"/>
</dbReference>
<dbReference type="UniPathway" id="UPA00077">
    <property type="reaction ID" value="UER00157"/>
</dbReference>
<dbReference type="Pfam" id="PF08245">
    <property type="entry name" value="Mur_ligase_M"/>
    <property type="match status" value="1"/>
</dbReference>
<dbReference type="SUPFAM" id="SSF53623">
    <property type="entry name" value="MurD-like peptide ligases, catalytic domain"/>
    <property type="match status" value="1"/>
</dbReference>
<dbReference type="AlphaFoldDB" id="A0A0T5ZAL0"/>
<evidence type="ECO:0000256" key="6">
    <source>
        <dbReference type="ARBA" id="ARBA00011245"/>
    </source>
</evidence>
<dbReference type="GO" id="GO:0004326">
    <property type="term" value="F:tetrahydrofolylpolyglutamate synthase activity"/>
    <property type="evidence" value="ECO:0007669"/>
    <property type="project" value="UniProtKB-EC"/>
</dbReference>
<dbReference type="Proteomes" id="UP000051276">
    <property type="component" value="Unassembled WGS sequence"/>
</dbReference>
<evidence type="ECO:0000259" key="24">
    <source>
        <dbReference type="Pfam" id="PF02875"/>
    </source>
</evidence>
<dbReference type="GO" id="GO:0046656">
    <property type="term" value="P:folic acid biosynthetic process"/>
    <property type="evidence" value="ECO:0007669"/>
    <property type="project" value="UniProtKB-KW"/>
</dbReference>
<organism evidence="27 28">
    <name type="scientific">endosymbiont of Ridgeia piscesae</name>
    <dbReference type="NCBI Taxonomy" id="54398"/>
    <lineage>
        <taxon>Bacteria</taxon>
        <taxon>Pseudomonadati</taxon>
        <taxon>Pseudomonadota</taxon>
        <taxon>Gammaproteobacteria</taxon>
        <taxon>sulfur-oxidizing symbionts</taxon>
    </lineage>
</organism>
<dbReference type="Proteomes" id="UP000051634">
    <property type="component" value="Unassembled WGS sequence"/>
</dbReference>
<dbReference type="InterPro" id="IPR004101">
    <property type="entry name" value="Mur_ligase_C"/>
</dbReference>
<dbReference type="GO" id="GO:0008841">
    <property type="term" value="F:dihydrofolate synthase activity"/>
    <property type="evidence" value="ECO:0007669"/>
    <property type="project" value="UniProtKB-EC"/>
</dbReference>
<protein>
    <recommendedName>
        <fullName evidence="9">Dihydrofolate synthase/folylpolyglutamate synthase</fullName>
        <ecNumber evidence="7">6.3.2.12</ecNumber>
        <ecNumber evidence="8">6.3.2.17</ecNumber>
    </recommendedName>
    <alternativeName>
        <fullName evidence="18">Folylpoly-gamma-glutamate synthetase-dihydrofolate synthetase</fullName>
    </alternativeName>
    <alternativeName>
        <fullName evidence="16">Folylpolyglutamate synthetase</fullName>
    </alternativeName>
    <alternativeName>
        <fullName evidence="17">Tetrahydrofolylpolyglutamate synthase</fullName>
    </alternativeName>
</protein>
<keyword evidence="13 23" id="KW-0067">ATP-binding</keyword>
<dbReference type="EC" id="6.3.2.17" evidence="8"/>
<dbReference type="InterPro" id="IPR036615">
    <property type="entry name" value="Mur_ligase_C_dom_sf"/>
</dbReference>
<evidence type="ECO:0000256" key="21">
    <source>
        <dbReference type="ARBA" id="ARBA00049035"/>
    </source>
</evidence>
<dbReference type="PANTHER" id="PTHR11136">
    <property type="entry name" value="FOLYLPOLYGLUTAMATE SYNTHASE-RELATED"/>
    <property type="match status" value="1"/>
</dbReference>
<comment type="function">
    <text evidence="2">Functions in two distinct reactions of the de novo folate biosynthetic pathway. Catalyzes the addition of a glutamate residue to dihydropteroate (7,8-dihydropteroate or H2Pte) to form dihydrofolate (7,8-dihydrofolate monoglutamate or H2Pte-Glu). Also catalyzes successive additions of L-glutamate to tetrahydrofolate or 10-formyltetrahydrofolate or 5,10-methylenetetrahydrofolate, leading to folylpolyglutamate derivatives.</text>
</comment>
<dbReference type="OrthoDB" id="9809356at2"/>
<dbReference type="Gene3D" id="3.90.190.20">
    <property type="entry name" value="Mur ligase, C-terminal domain"/>
    <property type="match status" value="1"/>
</dbReference>
<comment type="cofactor">
    <cofactor evidence="1">
        <name>Mg(2+)</name>
        <dbReference type="ChEBI" id="CHEBI:18420"/>
    </cofactor>
</comment>
<evidence type="ECO:0000256" key="8">
    <source>
        <dbReference type="ARBA" id="ARBA00013025"/>
    </source>
</evidence>
<dbReference type="GO" id="GO:0005737">
    <property type="term" value="C:cytoplasm"/>
    <property type="evidence" value="ECO:0007669"/>
    <property type="project" value="TreeGrafter"/>
</dbReference>
<keyword evidence="10 23" id="KW-0436">Ligase</keyword>
<comment type="caution">
    <text evidence="27">The sequence shown here is derived from an EMBL/GenBank/DDBJ whole genome shotgun (WGS) entry which is preliminary data.</text>
</comment>
<dbReference type="EC" id="6.3.2.12" evidence="7"/>
<evidence type="ECO:0000256" key="22">
    <source>
        <dbReference type="ARBA" id="ARBA00049161"/>
    </source>
</evidence>
<dbReference type="Gene3D" id="3.40.1190.10">
    <property type="entry name" value="Mur-like, catalytic domain"/>
    <property type="match status" value="1"/>
</dbReference>
<evidence type="ECO:0000256" key="3">
    <source>
        <dbReference type="ARBA" id="ARBA00004799"/>
    </source>
</evidence>
<evidence type="ECO:0000256" key="11">
    <source>
        <dbReference type="ARBA" id="ARBA00022723"/>
    </source>
</evidence>
<dbReference type="Pfam" id="PF02875">
    <property type="entry name" value="Mur_ligase_C"/>
    <property type="match status" value="1"/>
</dbReference>
<evidence type="ECO:0000256" key="7">
    <source>
        <dbReference type="ARBA" id="ARBA00013023"/>
    </source>
</evidence>